<dbReference type="STRING" id="50990.A0A4Y7PTR3"/>
<dbReference type="Pfam" id="PF13460">
    <property type="entry name" value="NAD_binding_10"/>
    <property type="match status" value="1"/>
</dbReference>
<accession>A0A4Y7PTR3</accession>
<reference evidence="2 3" key="1">
    <citation type="submission" date="2018-06" db="EMBL/GenBank/DDBJ databases">
        <title>A transcriptomic atlas of mushroom development highlights an independent origin of complex multicellularity.</title>
        <authorList>
            <consortium name="DOE Joint Genome Institute"/>
            <person name="Krizsan K."/>
            <person name="Almasi E."/>
            <person name="Merenyi Z."/>
            <person name="Sahu N."/>
            <person name="Viragh M."/>
            <person name="Koszo T."/>
            <person name="Mondo S."/>
            <person name="Kiss B."/>
            <person name="Balint B."/>
            <person name="Kues U."/>
            <person name="Barry K."/>
            <person name="Hegedus J.C."/>
            <person name="Henrissat B."/>
            <person name="Johnson J."/>
            <person name="Lipzen A."/>
            <person name="Ohm R."/>
            <person name="Nagy I."/>
            <person name="Pangilinan J."/>
            <person name="Yan J."/>
            <person name="Xiong Y."/>
            <person name="Grigoriev I.V."/>
            <person name="Hibbett D.S."/>
            <person name="Nagy L.G."/>
        </authorList>
    </citation>
    <scope>NUCLEOTIDE SEQUENCE [LARGE SCALE GENOMIC DNA]</scope>
    <source>
        <strain evidence="2 3">SZMC22713</strain>
    </source>
</reference>
<gene>
    <name evidence="2" type="ORF">BD410DRAFT_880467</name>
</gene>
<dbReference type="SUPFAM" id="SSF51735">
    <property type="entry name" value="NAD(P)-binding Rossmann-fold domains"/>
    <property type="match status" value="1"/>
</dbReference>
<dbReference type="PANTHER" id="PTHR15020">
    <property type="entry name" value="FLAVIN REDUCTASE-RELATED"/>
    <property type="match status" value="1"/>
</dbReference>
<dbReference type="EMBL" id="ML170208">
    <property type="protein sequence ID" value="TDL18431.1"/>
    <property type="molecule type" value="Genomic_DNA"/>
</dbReference>
<dbReference type="Proteomes" id="UP000294933">
    <property type="component" value="Unassembled WGS sequence"/>
</dbReference>
<dbReference type="AlphaFoldDB" id="A0A4Y7PTR3"/>
<dbReference type="OrthoDB" id="63935at2759"/>
<keyword evidence="3" id="KW-1185">Reference proteome</keyword>
<evidence type="ECO:0000313" key="2">
    <source>
        <dbReference type="EMBL" id="TDL18431.1"/>
    </source>
</evidence>
<dbReference type="PANTHER" id="PTHR15020:SF50">
    <property type="entry name" value="UPF0659 PROTEIN YMR090W"/>
    <property type="match status" value="1"/>
</dbReference>
<dbReference type="InterPro" id="IPR036291">
    <property type="entry name" value="NAD(P)-bd_dom_sf"/>
</dbReference>
<dbReference type="InterPro" id="IPR016040">
    <property type="entry name" value="NAD(P)-bd_dom"/>
</dbReference>
<feature type="domain" description="NAD(P)-binding" evidence="1">
    <location>
        <begin position="7"/>
        <end position="172"/>
    </location>
</feature>
<feature type="non-terminal residue" evidence="2">
    <location>
        <position position="1"/>
    </location>
</feature>
<dbReference type="VEuPathDB" id="FungiDB:BD410DRAFT_880467"/>
<dbReference type="Gene3D" id="3.40.50.720">
    <property type="entry name" value="NAD(P)-binding Rossmann-like Domain"/>
    <property type="match status" value="1"/>
</dbReference>
<organism evidence="2 3">
    <name type="scientific">Rickenella mellea</name>
    <dbReference type="NCBI Taxonomy" id="50990"/>
    <lineage>
        <taxon>Eukaryota</taxon>
        <taxon>Fungi</taxon>
        <taxon>Dikarya</taxon>
        <taxon>Basidiomycota</taxon>
        <taxon>Agaricomycotina</taxon>
        <taxon>Agaricomycetes</taxon>
        <taxon>Hymenochaetales</taxon>
        <taxon>Rickenellaceae</taxon>
        <taxon>Rickenella</taxon>
    </lineage>
</organism>
<name>A0A4Y7PTR3_9AGAM</name>
<evidence type="ECO:0000259" key="1">
    <source>
        <dbReference type="Pfam" id="PF13460"/>
    </source>
</evidence>
<sequence length="277" mass="30400">MNVLVIGGSRNVGYYAAQRLLANNATVTFLLRNKSSFDNDESMKPYIASGKARIVEGDALKETDVQRAWDAAANAKDGHVDLMLFTVGGTGKFSLTKGLVLDTADLCTRCMLNVLRTMPRTSPQPKIILVSAAGLTKSSHASLPLALQPMYSYLIASPHLDKLGMERAIAHSAGWKWEEGEPEPKENILPNGWTDRLPEPGTLKSVLVLRPALFTDGKCKADELMAKGDGKGKAYRVSEQDLSSSYTISRRDVAHFIVEDAIAHWDNWEGKCTRMAY</sequence>
<evidence type="ECO:0000313" key="3">
    <source>
        <dbReference type="Proteomes" id="UP000294933"/>
    </source>
</evidence>
<proteinExistence type="predicted"/>
<protein>
    <recommendedName>
        <fullName evidence="1">NAD(P)-binding domain-containing protein</fullName>
    </recommendedName>
</protein>